<reference evidence="8 9" key="1">
    <citation type="journal article" date="2019" name="Nat. Med.">
        <title>A library of human gut bacterial isolates paired with longitudinal multiomics data enables mechanistic microbiome research.</title>
        <authorList>
            <person name="Poyet M."/>
            <person name="Groussin M."/>
            <person name="Gibbons S.M."/>
            <person name="Avila-Pacheco J."/>
            <person name="Jiang X."/>
            <person name="Kearney S.M."/>
            <person name="Perrotta A.R."/>
            <person name="Berdy B."/>
            <person name="Zhao S."/>
            <person name="Lieberman T.D."/>
            <person name="Swanson P.K."/>
            <person name="Smith M."/>
            <person name="Roesemann S."/>
            <person name="Alexander J.E."/>
            <person name="Rich S.A."/>
            <person name="Livny J."/>
            <person name="Vlamakis H."/>
            <person name="Clish C."/>
            <person name="Bullock K."/>
            <person name="Deik A."/>
            <person name="Scott J."/>
            <person name="Pierce K.A."/>
            <person name="Xavier R.J."/>
            <person name="Alm E.J."/>
        </authorList>
    </citation>
    <scope>NUCLEOTIDE SEQUENCE [LARGE SCALE GENOMIC DNA]</scope>
    <source>
        <strain evidence="6 8">BIOML-A4</strain>
        <strain evidence="7 9">BIOML-A5</strain>
    </source>
</reference>
<dbReference type="EMBL" id="WKPJ01000001">
    <property type="protein sequence ID" value="MSA87801.1"/>
    <property type="molecule type" value="Genomic_DNA"/>
</dbReference>
<dbReference type="PANTHER" id="PTHR42798:SF6">
    <property type="entry name" value="CELL DIVISION ATP-BINDING PROTEIN FTSE"/>
    <property type="match status" value="1"/>
</dbReference>
<dbReference type="InterPro" id="IPR003593">
    <property type="entry name" value="AAA+_ATPase"/>
</dbReference>
<keyword evidence="9" id="KW-1185">Reference proteome</keyword>
<dbReference type="InterPro" id="IPR017911">
    <property type="entry name" value="MacB-like_ATP-bd"/>
</dbReference>
<comment type="similarity">
    <text evidence="1">Belongs to the ABC transporter superfamily.</text>
</comment>
<dbReference type="RefSeq" id="WP_020224802.1">
    <property type="nucleotide sequence ID" value="NZ_AP031450.1"/>
</dbReference>
<gene>
    <name evidence="7" type="ORF">GKD88_00440</name>
    <name evidence="6" type="ORF">GKE08_00435</name>
</gene>
<proteinExistence type="inferred from homology"/>
<evidence type="ECO:0000313" key="7">
    <source>
        <dbReference type="EMBL" id="MSC31596.1"/>
    </source>
</evidence>
<feature type="domain" description="ABC transporter" evidence="5">
    <location>
        <begin position="5"/>
        <end position="224"/>
    </location>
</feature>
<evidence type="ECO:0000313" key="8">
    <source>
        <dbReference type="Proteomes" id="UP000433575"/>
    </source>
</evidence>
<dbReference type="Proteomes" id="UP000480929">
    <property type="component" value="Unassembled WGS sequence"/>
</dbReference>
<dbReference type="Pfam" id="PF00005">
    <property type="entry name" value="ABC_tran"/>
    <property type="match status" value="1"/>
</dbReference>
<dbReference type="CDD" id="cd03255">
    <property type="entry name" value="ABC_MJ0796_LolCDE_FtsE"/>
    <property type="match status" value="1"/>
</dbReference>
<keyword evidence="4 6" id="KW-0067">ATP-binding</keyword>
<dbReference type="GO" id="GO:0005524">
    <property type="term" value="F:ATP binding"/>
    <property type="evidence" value="ECO:0007669"/>
    <property type="project" value="UniProtKB-KW"/>
</dbReference>
<dbReference type="Proteomes" id="UP000433575">
    <property type="component" value="Unassembled WGS sequence"/>
</dbReference>
<evidence type="ECO:0000256" key="1">
    <source>
        <dbReference type="ARBA" id="ARBA00005417"/>
    </source>
</evidence>
<dbReference type="PROSITE" id="PS50893">
    <property type="entry name" value="ABC_TRANSPORTER_2"/>
    <property type="match status" value="1"/>
</dbReference>
<dbReference type="GeneID" id="42456640"/>
<dbReference type="Gene3D" id="3.40.50.300">
    <property type="entry name" value="P-loop containing nucleotide triphosphate hydrolases"/>
    <property type="match status" value="1"/>
</dbReference>
<comment type="caution">
    <text evidence="6">The sequence shown here is derived from an EMBL/GenBank/DDBJ whole genome shotgun (WGS) entry which is preliminary data.</text>
</comment>
<dbReference type="InterPro" id="IPR027417">
    <property type="entry name" value="P-loop_NTPase"/>
</dbReference>
<protein>
    <submittedName>
        <fullName evidence="6">ATP-binding cassette domain-containing protein</fullName>
    </submittedName>
</protein>
<evidence type="ECO:0000313" key="6">
    <source>
        <dbReference type="EMBL" id="MSA87801.1"/>
    </source>
</evidence>
<keyword evidence="2" id="KW-0813">Transport</keyword>
<evidence type="ECO:0000256" key="3">
    <source>
        <dbReference type="ARBA" id="ARBA00022741"/>
    </source>
</evidence>
<dbReference type="EMBL" id="WKPI01000001">
    <property type="protein sequence ID" value="MSC31596.1"/>
    <property type="molecule type" value="Genomic_DNA"/>
</dbReference>
<evidence type="ECO:0000256" key="2">
    <source>
        <dbReference type="ARBA" id="ARBA00022448"/>
    </source>
</evidence>
<dbReference type="GO" id="GO:0016887">
    <property type="term" value="F:ATP hydrolysis activity"/>
    <property type="evidence" value="ECO:0007669"/>
    <property type="project" value="InterPro"/>
</dbReference>
<name>A0A6N7S1S1_9FIRM</name>
<dbReference type="OrthoDB" id="9802264at2"/>
<sequence>MTTILKLENLNYGYEDGGYKRQILKDLSYEFEQGQFYTILGPSGSGKTTLLSIIAGLDKQENGKIYYEGEDLDKIGLYKYRRNKIGIVFQQYNLISYLTGLENIELAMTETDNSIPKNQKEVAYALLEKFGIVKSKADRLVTKLSGGEQQRVAIARAIASNVDLIFADEPTGNLDTATEQEIIKIFRMLTEEFGKTVIVVTHSNVVSELSDHRVYLNEGQLKDIS</sequence>
<dbReference type="InterPro" id="IPR017871">
    <property type="entry name" value="ABC_transporter-like_CS"/>
</dbReference>
<evidence type="ECO:0000256" key="4">
    <source>
        <dbReference type="ARBA" id="ARBA00022840"/>
    </source>
</evidence>
<dbReference type="PROSITE" id="PS00211">
    <property type="entry name" value="ABC_TRANSPORTER_1"/>
    <property type="match status" value="1"/>
</dbReference>
<dbReference type="SMART" id="SM00382">
    <property type="entry name" value="AAA"/>
    <property type="match status" value="1"/>
</dbReference>
<dbReference type="InterPro" id="IPR003439">
    <property type="entry name" value="ABC_transporter-like_ATP-bd"/>
</dbReference>
<evidence type="ECO:0000313" key="9">
    <source>
        <dbReference type="Proteomes" id="UP000480929"/>
    </source>
</evidence>
<dbReference type="SUPFAM" id="SSF52540">
    <property type="entry name" value="P-loop containing nucleoside triphosphate hydrolases"/>
    <property type="match status" value="1"/>
</dbReference>
<accession>A0A6N7S1S1</accession>
<dbReference type="AlphaFoldDB" id="A0A6N7S1S1"/>
<evidence type="ECO:0000259" key="5">
    <source>
        <dbReference type="PROSITE" id="PS50893"/>
    </source>
</evidence>
<organism evidence="6 8">
    <name type="scientific">Holdemania massiliensis</name>
    <dbReference type="NCBI Taxonomy" id="1468449"/>
    <lineage>
        <taxon>Bacteria</taxon>
        <taxon>Bacillati</taxon>
        <taxon>Bacillota</taxon>
        <taxon>Erysipelotrichia</taxon>
        <taxon>Erysipelotrichales</taxon>
        <taxon>Erysipelotrichaceae</taxon>
        <taxon>Holdemania</taxon>
    </lineage>
</organism>
<keyword evidence="3" id="KW-0547">Nucleotide-binding</keyword>
<dbReference type="PANTHER" id="PTHR42798">
    <property type="entry name" value="LIPOPROTEIN-RELEASING SYSTEM ATP-BINDING PROTEIN LOLD"/>
    <property type="match status" value="1"/>
</dbReference>